<dbReference type="SMART" id="SM00478">
    <property type="entry name" value="ENDO3c"/>
    <property type="match status" value="1"/>
</dbReference>
<proteinExistence type="inferred from homology"/>
<dbReference type="GO" id="GO:0006289">
    <property type="term" value="P:nucleotide-excision repair"/>
    <property type="evidence" value="ECO:0007669"/>
    <property type="project" value="TreeGrafter"/>
</dbReference>
<feature type="region of interest" description="Disordered" evidence="9">
    <location>
        <begin position="441"/>
        <end position="491"/>
    </location>
</feature>
<feature type="compositionally biased region" description="Basic residues" evidence="9">
    <location>
        <begin position="140"/>
        <end position="150"/>
    </location>
</feature>
<comment type="caution">
    <text evidence="11">The sequence shown here is derived from an EMBL/GenBank/DDBJ whole genome shotgun (WGS) entry which is preliminary data.</text>
</comment>
<dbReference type="Proteomes" id="UP001327957">
    <property type="component" value="Unassembled WGS sequence"/>
</dbReference>
<dbReference type="SUPFAM" id="SSF48150">
    <property type="entry name" value="DNA-glycosylase"/>
    <property type="match status" value="1"/>
</dbReference>
<evidence type="ECO:0000256" key="6">
    <source>
        <dbReference type="ARBA" id="ARBA00023295"/>
    </source>
</evidence>
<evidence type="ECO:0000256" key="2">
    <source>
        <dbReference type="ARBA" id="ARBA00022763"/>
    </source>
</evidence>
<feature type="region of interest" description="Disordered" evidence="9">
    <location>
        <begin position="1"/>
        <end position="40"/>
    </location>
</feature>
<keyword evidence="3 8" id="KW-0378">Hydrolase</keyword>
<comment type="function">
    <text evidence="8">Bifunctional DNA N-glycosylase with associated apurinic/apyrimidinic (AP) lyase function that catalyzes the first step in base excision repair (BER), the primary repair pathway for the repair of oxidative DNA damage. The DNA N-glycosylase activity releases the damaged DNA base from DNA by cleaving the N-glycosidic bond, leaving an AP site. The AP lyase activity cleaves the phosphodiester bond 3' to the AP site by a beta-elimination. Primarily recognizes and repairs oxidative base damage of pyrimidines.</text>
</comment>
<evidence type="ECO:0000259" key="10">
    <source>
        <dbReference type="SMART" id="SM00478"/>
    </source>
</evidence>
<dbReference type="Pfam" id="PF00730">
    <property type="entry name" value="HhH-GPD"/>
    <property type="match status" value="1"/>
</dbReference>
<name>A0AAV9TAZ1_9PEZI</name>
<dbReference type="InterPro" id="IPR004036">
    <property type="entry name" value="Endonuclease-III-like_CS2"/>
</dbReference>
<feature type="domain" description="HhH-GPD" evidence="10">
    <location>
        <begin position="218"/>
        <end position="376"/>
    </location>
</feature>
<dbReference type="Gene3D" id="1.10.340.30">
    <property type="entry name" value="Hypothetical protein, domain 2"/>
    <property type="match status" value="1"/>
</dbReference>
<dbReference type="InterPro" id="IPR011257">
    <property type="entry name" value="DNA_glycosylase"/>
</dbReference>
<dbReference type="GO" id="GO:0003677">
    <property type="term" value="F:DNA binding"/>
    <property type="evidence" value="ECO:0007669"/>
    <property type="project" value="UniProtKB-UniRule"/>
</dbReference>
<dbReference type="GO" id="GO:0006285">
    <property type="term" value="P:base-excision repair, AP site formation"/>
    <property type="evidence" value="ECO:0007669"/>
    <property type="project" value="UniProtKB-UniRule"/>
</dbReference>
<evidence type="ECO:0000256" key="4">
    <source>
        <dbReference type="ARBA" id="ARBA00023204"/>
    </source>
</evidence>
<dbReference type="InterPro" id="IPR000445">
    <property type="entry name" value="HhH_motif"/>
</dbReference>
<dbReference type="GO" id="GO:0005634">
    <property type="term" value="C:nucleus"/>
    <property type="evidence" value="ECO:0007669"/>
    <property type="project" value="UniProtKB-SubCell"/>
</dbReference>
<keyword evidence="8" id="KW-0496">Mitochondrion</keyword>
<organism evidence="11 12">
    <name type="scientific">Colletotrichum tabaci</name>
    <dbReference type="NCBI Taxonomy" id="1209068"/>
    <lineage>
        <taxon>Eukaryota</taxon>
        <taxon>Fungi</taxon>
        <taxon>Dikarya</taxon>
        <taxon>Ascomycota</taxon>
        <taxon>Pezizomycotina</taxon>
        <taxon>Sordariomycetes</taxon>
        <taxon>Hypocreomycetidae</taxon>
        <taxon>Glomerellales</taxon>
        <taxon>Glomerellaceae</taxon>
        <taxon>Colletotrichum</taxon>
        <taxon>Colletotrichum destructivum species complex</taxon>
    </lineage>
</organism>
<dbReference type="EC" id="4.2.99.18" evidence="8"/>
<sequence>MRTSKVSKETSALLNKMARPSSPPTTAPLPPQHTRRTTRSSLARFAYNPSPSSAAATVAAGTNDAAQPATTAATEAIHDIVLGVADIEDAVANTRTRKRRRITKTEDDALGAGTGHGVVNVKIEKVEMESTAATQPSPPRPRKAARKPARVIRGAGTAAEPRVEPPSDWEAMYDAVKQMRLHGTARNAAVDTMGCERLFDPDASERDRRFHILIALMLSSQTKDTVNAVAMGRLMAELPPHEPGAAGGLNLENVLAVEPAVLNELIWAVGFHNNKTKYIKASAEILRDKFDGDIPDTIEGLTSLPGVGPKMAYLCLSAAWDRTEGIGVDVHVHRITNLWGWHKTTQPEATRLALQGWLPRDRWREINWLLVGFGQTVCLPVGRKCGDCELGLRGMCRAAERKKVNEGRRAREGKIEVKEEDGGGVVIKKEEVVKEEEIIQDKVVSKATGEPELGDGGQRPAAAGGEGLDGTASVDAPRRRRNGKASPQRHK</sequence>
<feature type="compositionally biased region" description="Pro residues" evidence="9">
    <location>
        <begin position="21"/>
        <end position="31"/>
    </location>
</feature>
<dbReference type="InterPro" id="IPR030841">
    <property type="entry name" value="NTH1"/>
</dbReference>
<reference evidence="11 12" key="1">
    <citation type="submission" date="2023-04" db="EMBL/GenBank/DDBJ databases">
        <title>Colletotrichum tabacum stain YC1 causing leaf anthracnose on Nicotiana tabacum(L.) cv.</title>
        <authorList>
            <person name="Ji Z."/>
            <person name="Wang M."/>
            <person name="Zhang J."/>
            <person name="Wang N."/>
            <person name="Zhou Z."/>
        </authorList>
    </citation>
    <scope>NUCLEOTIDE SEQUENCE [LARGE SCALE GENOMIC DNA]</scope>
    <source>
        <strain evidence="11 12">YC1</strain>
    </source>
</reference>
<evidence type="ECO:0000256" key="9">
    <source>
        <dbReference type="SAM" id="MobiDB-lite"/>
    </source>
</evidence>
<keyword evidence="4 8" id="KW-0234">DNA repair</keyword>
<evidence type="ECO:0000256" key="5">
    <source>
        <dbReference type="ARBA" id="ARBA00023239"/>
    </source>
</evidence>
<comment type="catalytic activity">
    <reaction evidence="7 8">
        <text>2'-deoxyribonucleotide-(2'-deoxyribose 5'-phosphate)-2'-deoxyribonucleotide-DNA = a 3'-end 2'-deoxyribonucleotide-(2,3-dehydro-2,3-deoxyribose 5'-phosphate)-DNA + a 5'-end 5'-phospho-2'-deoxyribonucleoside-DNA + H(+)</text>
        <dbReference type="Rhea" id="RHEA:66592"/>
        <dbReference type="Rhea" id="RHEA-COMP:13180"/>
        <dbReference type="Rhea" id="RHEA-COMP:16897"/>
        <dbReference type="Rhea" id="RHEA-COMP:17067"/>
        <dbReference type="ChEBI" id="CHEBI:15378"/>
        <dbReference type="ChEBI" id="CHEBI:136412"/>
        <dbReference type="ChEBI" id="CHEBI:157695"/>
        <dbReference type="ChEBI" id="CHEBI:167181"/>
        <dbReference type="EC" id="4.2.99.18"/>
    </reaction>
</comment>
<dbReference type="EMBL" id="JASAOK010000039">
    <property type="protein sequence ID" value="KAK6217216.1"/>
    <property type="molecule type" value="Genomic_DNA"/>
</dbReference>
<dbReference type="EC" id="3.2.2.-" evidence="8"/>
<dbReference type="PANTHER" id="PTHR43286:SF1">
    <property type="entry name" value="ENDONUCLEASE III-LIKE PROTEIN 1"/>
    <property type="match status" value="1"/>
</dbReference>
<accession>A0AAV9TAZ1</accession>
<dbReference type="AlphaFoldDB" id="A0AAV9TAZ1"/>
<comment type="subcellular location">
    <subcellularLocation>
        <location evidence="8">Nucleus</location>
    </subcellularLocation>
    <subcellularLocation>
        <location evidence="8">Mitochondrion</location>
    </subcellularLocation>
</comment>
<keyword evidence="8" id="KW-0539">Nucleus</keyword>
<feature type="compositionally biased region" description="Basic residues" evidence="9">
    <location>
        <begin position="478"/>
        <end position="491"/>
    </location>
</feature>
<dbReference type="GO" id="GO:0140078">
    <property type="term" value="F:class I DNA-(apurinic or apyrimidinic site) endonuclease activity"/>
    <property type="evidence" value="ECO:0007669"/>
    <property type="project" value="UniProtKB-EC"/>
</dbReference>
<dbReference type="HAMAP" id="MF_03183">
    <property type="entry name" value="Endonuclease_III_Nth"/>
    <property type="match status" value="1"/>
</dbReference>
<dbReference type="Pfam" id="PF00633">
    <property type="entry name" value="HHH"/>
    <property type="match status" value="1"/>
</dbReference>
<protein>
    <recommendedName>
        <fullName evidence="8">Endonuclease III homolog</fullName>
        <ecNumber evidence="8">3.2.2.-</ecNumber>
        <ecNumber evidence="8">4.2.99.18</ecNumber>
    </recommendedName>
    <alternativeName>
        <fullName evidence="8">Bifunctional DNA N-glycosylase/DNA-(apurinic or apyrimidinic site) lyase</fullName>
        <shortName evidence="8">DNA glycosylase/AP lyase</shortName>
    </alternativeName>
</protein>
<dbReference type="PANTHER" id="PTHR43286">
    <property type="entry name" value="ENDONUCLEASE III-LIKE PROTEIN 1"/>
    <property type="match status" value="1"/>
</dbReference>
<dbReference type="PROSITE" id="PS01155">
    <property type="entry name" value="ENDONUCLEASE_III_2"/>
    <property type="match status" value="1"/>
</dbReference>
<evidence type="ECO:0000256" key="7">
    <source>
        <dbReference type="ARBA" id="ARBA00044632"/>
    </source>
</evidence>
<evidence type="ECO:0000256" key="8">
    <source>
        <dbReference type="HAMAP-Rule" id="MF_03183"/>
    </source>
</evidence>
<evidence type="ECO:0000313" key="12">
    <source>
        <dbReference type="Proteomes" id="UP001327957"/>
    </source>
</evidence>
<dbReference type="GO" id="GO:0000703">
    <property type="term" value="F:oxidized pyrimidine nucleobase lesion DNA N-glycosylase activity"/>
    <property type="evidence" value="ECO:0007669"/>
    <property type="project" value="UniProtKB-UniRule"/>
</dbReference>
<dbReference type="InterPro" id="IPR023170">
    <property type="entry name" value="HhH_base_excis_C"/>
</dbReference>
<feature type="compositionally biased region" description="Polar residues" evidence="9">
    <location>
        <begin position="1"/>
        <end position="13"/>
    </location>
</feature>
<evidence type="ECO:0000256" key="3">
    <source>
        <dbReference type="ARBA" id="ARBA00022801"/>
    </source>
</evidence>
<keyword evidence="6 8" id="KW-0326">Glycosidase</keyword>
<gene>
    <name evidence="8" type="primary">NTH1</name>
    <name evidence="11" type="ORF">QIS74_07330</name>
</gene>
<dbReference type="CDD" id="cd00056">
    <property type="entry name" value="ENDO3c"/>
    <property type="match status" value="1"/>
</dbReference>
<feature type="region of interest" description="Disordered" evidence="9">
    <location>
        <begin position="129"/>
        <end position="150"/>
    </location>
</feature>
<dbReference type="GO" id="GO:0005739">
    <property type="term" value="C:mitochondrion"/>
    <property type="evidence" value="ECO:0007669"/>
    <property type="project" value="UniProtKB-SubCell"/>
</dbReference>
<comment type="caution">
    <text evidence="8">Lacks conserved residue(s) required for the propagation of feature annotation.</text>
</comment>
<comment type="similarity">
    <text evidence="1 8">Belongs to the Nth/MutY family.</text>
</comment>
<evidence type="ECO:0000256" key="1">
    <source>
        <dbReference type="ARBA" id="ARBA00008343"/>
    </source>
</evidence>
<dbReference type="InterPro" id="IPR003265">
    <property type="entry name" value="HhH-GPD_domain"/>
</dbReference>
<evidence type="ECO:0000313" key="11">
    <source>
        <dbReference type="EMBL" id="KAK6217216.1"/>
    </source>
</evidence>
<dbReference type="Gene3D" id="1.10.1670.10">
    <property type="entry name" value="Helix-hairpin-Helix base-excision DNA repair enzymes (C-terminal)"/>
    <property type="match status" value="1"/>
</dbReference>
<keyword evidence="12" id="KW-1185">Reference proteome</keyword>
<dbReference type="FunFam" id="1.10.340.30:FF:000014">
    <property type="entry name" value="Endonuclease III homolog"/>
    <property type="match status" value="1"/>
</dbReference>
<keyword evidence="2 8" id="KW-0227">DNA damage</keyword>
<keyword evidence="5 8" id="KW-0456">Lyase</keyword>